<keyword evidence="4 6" id="KW-0720">Serine protease</keyword>
<sequence>MGSMGSMGSMDSVARKRQALLLLLVFLLPPEAEAEEIISGTECKPHSRPYMAYLEIITSRGYVANCGGFLISQEFVMTAAHCKGRNITVTLGAHDMKQKESTWQKIEVVKQFAHPNYNVFTKLNDIMLLKLQTKARLTHAVGTIPLPTASTFIQSGRICRAAGWGKTGVTQPLSNTLREVKLRLMDEKACNYFPCYSHNLEICVGNPRKTRAAYKGDSGGPLLCAGVAQGVVSYGRGDAKPPAVFTRISPYVPWINKVLRKSSHRSLASLKEKPKARAFPE</sequence>
<dbReference type="GeneTree" id="ENSGT01030000234551"/>
<dbReference type="Gene3D" id="2.40.10.10">
    <property type="entry name" value="Trypsin-like serine proteases"/>
    <property type="match status" value="2"/>
</dbReference>
<dbReference type="PROSITE" id="PS50240">
    <property type="entry name" value="TRYPSIN_DOM"/>
    <property type="match status" value="1"/>
</dbReference>
<evidence type="ECO:0000256" key="3">
    <source>
        <dbReference type="ARBA" id="ARBA00022801"/>
    </source>
</evidence>
<evidence type="ECO:0000313" key="10">
    <source>
        <dbReference type="Proteomes" id="UP000694394"/>
    </source>
</evidence>
<dbReference type="GO" id="GO:0005615">
    <property type="term" value="C:extracellular space"/>
    <property type="evidence" value="ECO:0007669"/>
    <property type="project" value="TreeGrafter"/>
</dbReference>
<dbReference type="GO" id="GO:0004252">
    <property type="term" value="F:serine-type endopeptidase activity"/>
    <property type="evidence" value="ECO:0007669"/>
    <property type="project" value="InterPro"/>
</dbReference>
<reference evidence="9" key="4">
    <citation type="submission" date="2025-05" db="UniProtKB">
        <authorList>
            <consortium name="Ensembl"/>
        </authorList>
    </citation>
    <scope>IDENTIFICATION</scope>
</reference>
<evidence type="ECO:0000259" key="8">
    <source>
        <dbReference type="PROSITE" id="PS50240"/>
    </source>
</evidence>
<evidence type="ECO:0000313" key="11">
    <source>
        <dbReference type="RefSeq" id="XP_012611486.1"/>
    </source>
</evidence>
<dbReference type="InterPro" id="IPR033116">
    <property type="entry name" value="TRYPSIN_SER"/>
</dbReference>
<dbReference type="InterPro" id="IPR001254">
    <property type="entry name" value="Trypsin_dom"/>
</dbReference>
<dbReference type="AlphaFoldDB" id="A0A8B7FRQ7"/>
<dbReference type="InterPro" id="IPR001314">
    <property type="entry name" value="Peptidase_S1A"/>
</dbReference>
<dbReference type="RefSeq" id="XP_012611486.1">
    <property type="nucleotide sequence ID" value="XM_012756032.2"/>
</dbReference>
<gene>
    <name evidence="9 11" type="primary">LOC105866606</name>
</gene>
<organism evidence="11">
    <name type="scientific">Microcebus murinus</name>
    <name type="common">Gray mouse lemur</name>
    <name type="synonym">Lemur murinus</name>
    <dbReference type="NCBI Taxonomy" id="30608"/>
    <lineage>
        <taxon>Eukaryota</taxon>
        <taxon>Metazoa</taxon>
        <taxon>Chordata</taxon>
        <taxon>Craniata</taxon>
        <taxon>Vertebrata</taxon>
        <taxon>Euteleostomi</taxon>
        <taxon>Mammalia</taxon>
        <taxon>Eutheria</taxon>
        <taxon>Euarchontoglires</taxon>
        <taxon>Primates</taxon>
        <taxon>Strepsirrhini</taxon>
        <taxon>Lemuriformes</taxon>
        <taxon>Cheirogaleidae</taxon>
        <taxon>Microcebus</taxon>
    </lineage>
</organism>
<dbReference type="Pfam" id="PF00089">
    <property type="entry name" value="Trypsin"/>
    <property type="match status" value="1"/>
</dbReference>
<feature type="chain" id="PRO_5044664212" evidence="7">
    <location>
        <begin position="35"/>
        <end position="281"/>
    </location>
</feature>
<dbReference type="PANTHER" id="PTHR24271:SF23">
    <property type="entry name" value="CHYMASE 2, MAST CELL-RELATED"/>
    <property type="match status" value="1"/>
</dbReference>
<dbReference type="InterPro" id="IPR018114">
    <property type="entry name" value="TRYPSIN_HIS"/>
</dbReference>
<accession>A0A8B7FRQ7</accession>
<evidence type="ECO:0000256" key="6">
    <source>
        <dbReference type="RuleBase" id="RU363034"/>
    </source>
</evidence>
<keyword evidence="3 6" id="KW-0378">Hydrolase</keyword>
<dbReference type="InterPro" id="IPR043504">
    <property type="entry name" value="Peptidase_S1_PA_chymotrypsin"/>
</dbReference>
<protein>
    <submittedName>
        <fullName evidence="11">Mast cell protease 4-like</fullName>
    </submittedName>
</protein>
<dbReference type="SUPFAM" id="SSF50494">
    <property type="entry name" value="Trypsin-like serine proteases"/>
    <property type="match status" value="1"/>
</dbReference>
<reference evidence="9" key="1">
    <citation type="submission" date="2007-07" db="EMBL/GenBank/DDBJ databases">
        <authorList>
            <consortium name="The Genome Sequencing Platform"/>
            <consortium name="The Genome Assembly Team"/>
            <person name="Lindblad-Toh K."/>
            <person name="DiPalma F."/>
            <person name="Gnerre S."/>
            <person name="Clamp M."/>
            <person name="Lander E.S."/>
        </authorList>
    </citation>
    <scope>NUCLEOTIDE SEQUENCE [LARGE SCALE GENOMIC DNA]</scope>
</reference>
<keyword evidence="5" id="KW-1015">Disulfide bond</keyword>
<dbReference type="EMBL" id="ABDC03004357">
    <property type="status" value="NOT_ANNOTATED_CDS"/>
    <property type="molecule type" value="Genomic_DNA"/>
</dbReference>
<dbReference type="OrthoDB" id="5565075at2759"/>
<keyword evidence="10" id="KW-1185">Reference proteome</keyword>
<dbReference type="Proteomes" id="UP000694394">
    <property type="component" value="Chromosome 3"/>
</dbReference>
<reference evidence="11" key="3">
    <citation type="submission" date="2023-09" db="UniProtKB">
        <authorList>
            <consortium name="RefSeq"/>
        </authorList>
    </citation>
    <scope>IDENTIFICATION</scope>
    <source>
        <tissue evidence="11">Liver</tissue>
    </source>
</reference>
<dbReference type="InterPro" id="IPR009003">
    <property type="entry name" value="Peptidase_S1_PA"/>
</dbReference>
<dbReference type="PROSITE" id="PS00135">
    <property type="entry name" value="TRYPSIN_SER"/>
    <property type="match status" value="1"/>
</dbReference>
<dbReference type="FunFam" id="2.40.10.10:FF:000416">
    <property type="match status" value="1"/>
</dbReference>
<evidence type="ECO:0000256" key="5">
    <source>
        <dbReference type="ARBA" id="ARBA00023157"/>
    </source>
</evidence>
<reference evidence="9" key="2">
    <citation type="submission" date="2016-12" db="EMBL/GenBank/DDBJ databases">
        <title>Mouse lemur reference genome and diversity panel.</title>
        <authorList>
            <person name="Harris R."/>
            <person name="Larsen P."/>
            <person name="Liu Y."/>
            <person name="Hughes D.S."/>
            <person name="Murali S."/>
            <person name="Raveendran M."/>
            <person name="Korchina V."/>
            <person name="Wang M."/>
            <person name="Jhangiani S."/>
            <person name="Bandaranaike D."/>
            <person name="Bellair M."/>
            <person name="Blankenburg K."/>
            <person name="Chao H."/>
            <person name="Dahdouli M."/>
            <person name="Dinh H."/>
            <person name="Doddapaneni H."/>
            <person name="English A."/>
            <person name="Firestine M."/>
            <person name="Gnanaolivu R."/>
            <person name="Gross S."/>
            <person name="Hernandez B."/>
            <person name="Javaid M."/>
            <person name="Jayaseelan J."/>
            <person name="Jones J."/>
            <person name="Khan Z."/>
            <person name="Kovar C."/>
            <person name="Kurapati P."/>
            <person name="Le B."/>
            <person name="Lee S."/>
            <person name="Li M."/>
            <person name="Mathew T."/>
            <person name="Narasimhan A."/>
            <person name="Ngo D."/>
            <person name="Nguyen L."/>
            <person name="Okwuonu G."/>
            <person name="Ongeri F."/>
            <person name="Osuji N."/>
            <person name="Pu L.-L."/>
            <person name="Puazo M."/>
            <person name="Quiroz J."/>
            <person name="Raj R."/>
            <person name="Rajbhandari K."/>
            <person name="Reid J.G."/>
            <person name="Santibanez J."/>
            <person name="Sexton D."/>
            <person name="Skinner E."/>
            <person name="Vee V."/>
            <person name="Weissenberger G."/>
            <person name="Wu Y."/>
            <person name="Xin Y."/>
            <person name="Han Y."/>
            <person name="Campbell C."/>
            <person name="Brown A."/>
            <person name="Sullivan B."/>
            <person name="Shelton J."/>
            <person name="Brown S."/>
            <person name="Dudchenko O."/>
            <person name="Machol I."/>
            <person name="Durand N."/>
            <person name="Shamim M."/>
            <person name="Lieberman A."/>
            <person name="Muzny D.M."/>
            <person name="Richards S."/>
            <person name="Yoder A."/>
            <person name="Worley K.C."/>
            <person name="Rogers J."/>
            <person name="Gibbs R.A."/>
        </authorList>
    </citation>
    <scope>NUCLEOTIDE SEQUENCE [LARGE SCALE GENOMIC DNA]</scope>
</reference>
<feature type="signal peptide" evidence="7">
    <location>
        <begin position="1"/>
        <end position="34"/>
    </location>
</feature>
<proteinExistence type="predicted"/>
<dbReference type="PANTHER" id="PTHR24271">
    <property type="entry name" value="KALLIKREIN-RELATED"/>
    <property type="match status" value="1"/>
</dbReference>
<evidence type="ECO:0000256" key="4">
    <source>
        <dbReference type="ARBA" id="ARBA00022825"/>
    </source>
</evidence>
<keyword evidence="2 7" id="KW-0732">Signal</keyword>
<dbReference type="KEGG" id="mmur:105866606"/>
<evidence type="ECO:0000256" key="7">
    <source>
        <dbReference type="SAM" id="SignalP"/>
    </source>
</evidence>
<evidence type="ECO:0000256" key="2">
    <source>
        <dbReference type="ARBA" id="ARBA00022729"/>
    </source>
</evidence>
<dbReference type="PRINTS" id="PR00722">
    <property type="entry name" value="CHYMOTRYPSIN"/>
</dbReference>
<dbReference type="Ensembl" id="ENSMICT00000066770.1">
    <property type="protein sequence ID" value="ENSMICP00000045316.1"/>
    <property type="gene ID" value="ENSMICG00000045482.1"/>
</dbReference>
<dbReference type="CDD" id="cd00190">
    <property type="entry name" value="Tryp_SPc"/>
    <property type="match status" value="1"/>
</dbReference>
<feature type="domain" description="Peptidase S1" evidence="8">
    <location>
        <begin position="37"/>
        <end position="260"/>
    </location>
</feature>
<dbReference type="PROSITE" id="PS00134">
    <property type="entry name" value="TRYPSIN_HIS"/>
    <property type="match status" value="1"/>
</dbReference>
<keyword evidence="1 6" id="KW-0645">Protease</keyword>
<evidence type="ECO:0000256" key="1">
    <source>
        <dbReference type="ARBA" id="ARBA00022670"/>
    </source>
</evidence>
<evidence type="ECO:0000313" key="9">
    <source>
        <dbReference type="Ensembl" id="ENSMICP00000045316.1"/>
    </source>
</evidence>
<dbReference type="GO" id="GO:0006508">
    <property type="term" value="P:proteolysis"/>
    <property type="evidence" value="ECO:0007669"/>
    <property type="project" value="UniProtKB-KW"/>
</dbReference>
<name>A0A8B7FRQ7_MICMU</name>
<dbReference type="GO" id="GO:0030141">
    <property type="term" value="C:secretory granule"/>
    <property type="evidence" value="ECO:0007669"/>
    <property type="project" value="UniProtKB-ARBA"/>
</dbReference>
<dbReference type="FunFam" id="2.40.10.10:FF:000005">
    <property type="entry name" value="Serine protease 37"/>
    <property type="match status" value="1"/>
</dbReference>
<dbReference type="SMART" id="SM00020">
    <property type="entry name" value="Tryp_SPc"/>
    <property type="match status" value="1"/>
</dbReference>